<gene>
    <name evidence="2" type="ORF">JIN81_14255</name>
</gene>
<dbReference type="RefSeq" id="WP_200281130.1">
    <property type="nucleotide sequence ID" value="NZ_JAENII010000011.1"/>
</dbReference>
<dbReference type="PANTHER" id="PTHR16222:SF12">
    <property type="entry name" value="ADP-RIBOSYLGLYCOHYDROLASE-RELATED"/>
    <property type="match status" value="1"/>
</dbReference>
<dbReference type="InterPro" id="IPR005502">
    <property type="entry name" value="Ribosyl_crysJ1"/>
</dbReference>
<accession>A0A934RER4</accession>
<organism evidence="2 3">
    <name type="scientific">Haloferula rosea</name>
    <dbReference type="NCBI Taxonomy" id="490093"/>
    <lineage>
        <taxon>Bacteria</taxon>
        <taxon>Pseudomonadati</taxon>
        <taxon>Verrucomicrobiota</taxon>
        <taxon>Verrucomicrobiia</taxon>
        <taxon>Verrucomicrobiales</taxon>
        <taxon>Verrucomicrobiaceae</taxon>
        <taxon>Haloferula</taxon>
    </lineage>
</organism>
<dbReference type="SUPFAM" id="SSF101478">
    <property type="entry name" value="ADP-ribosylglycohydrolase"/>
    <property type="match status" value="1"/>
</dbReference>
<feature type="binding site" evidence="1">
    <location>
        <position position="267"/>
    </location>
    <ligand>
        <name>Mg(2+)</name>
        <dbReference type="ChEBI" id="CHEBI:18420"/>
        <label>1</label>
    </ligand>
</feature>
<dbReference type="InterPro" id="IPR036705">
    <property type="entry name" value="Ribosyl_crysJ1_sf"/>
</dbReference>
<protein>
    <submittedName>
        <fullName evidence="2">ADP-ribosylglycohydrolase family protein</fullName>
    </submittedName>
</protein>
<feature type="binding site" evidence="1">
    <location>
        <position position="55"/>
    </location>
    <ligand>
        <name>Mg(2+)</name>
        <dbReference type="ChEBI" id="CHEBI:18420"/>
        <label>1</label>
    </ligand>
</feature>
<feature type="binding site" evidence="1">
    <location>
        <position position="56"/>
    </location>
    <ligand>
        <name>Mg(2+)</name>
        <dbReference type="ChEBI" id="CHEBI:18420"/>
        <label>1</label>
    </ligand>
</feature>
<keyword evidence="1" id="KW-0479">Metal-binding</keyword>
<dbReference type="Proteomes" id="UP000658278">
    <property type="component" value="Unassembled WGS sequence"/>
</dbReference>
<dbReference type="Gene3D" id="1.10.4080.10">
    <property type="entry name" value="ADP-ribosylation/Crystallin J1"/>
    <property type="match status" value="1"/>
</dbReference>
<feature type="binding site" evidence="1">
    <location>
        <position position="54"/>
    </location>
    <ligand>
        <name>Mg(2+)</name>
        <dbReference type="ChEBI" id="CHEBI:18420"/>
        <label>1</label>
    </ligand>
</feature>
<dbReference type="AlphaFoldDB" id="A0A934RER4"/>
<keyword evidence="1" id="KW-0460">Magnesium</keyword>
<keyword evidence="3" id="KW-1185">Reference proteome</keyword>
<comment type="caution">
    <text evidence="2">The sequence shown here is derived from an EMBL/GenBank/DDBJ whole genome shotgun (WGS) entry which is preliminary data.</text>
</comment>
<dbReference type="InterPro" id="IPR050792">
    <property type="entry name" value="ADP-ribosylglycohydrolase"/>
</dbReference>
<feature type="binding site" evidence="1">
    <location>
        <position position="265"/>
    </location>
    <ligand>
        <name>Mg(2+)</name>
        <dbReference type="ChEBI" id="CHEBI:18420"/>
        <label>1</label>
    </ligand>
</feature>
<evidence type="ECO:0000313" key="2">
    <source>
        <dbReference type="EMBL" id="MBK1828192.1"/>
    </source>
</evidence>
<dbReference type="EMBL" id="JAENII010000011">
    <property type="protein sequence ID" value="MBK1828192.1"/>
    <property type="molecule type" value="Genomic_DNA"/>
</dbReference>
<name>A0A934RER4_9BACT</name>
<evidence type="ECO:0000256" key="1">
    <source>
        <dbReference type="PIRSR" id="PIRSR605502-1"/>
    </source>
</evidence>
<sequence length="365" mass="39802">MTMDRRSIEGVLMGTAVGDSLGLPAEGLTPAQIKRRGWRGDWRHRFVFGRGMWSDDTEHSVMLAQALGCCGGEEVRFGRDFARQLRWWLVGLPAGVGLATARSILRLWCGFPMSKSGVFSAGNGPCMRAAIIGVVFADDAEQRTRFNELQTKITHRDPRALTASRAVVELAAHFSISQRTTVGETLELIRDPNGTEDWDEILEQLRTAHQRRLSVGDLLNSIGGSCARGISGFAFQTVPAVIHAGNLHHWDYEQTVGCVLDAGGDADTAGAIAGALCGAMHGPESIPEEWIQGVCEWPTSMDDLSRLAEALTTERKLRVRAAWSPTLLLRNLWFFIIVLAHGVARPFIGIFPAGPATKPSTDSFP</sequence>
<feature type="binding site" evidence="1">
    <location>
        <position position="268"/>
    </location>
    <ligand>
        <name>Mg(2+)</name>
        <dbReference type="ChEBI" id="CHEBI:18420"/>
        <label>1</label>
    </ligand>
</feature>
<dbReference type="PANTHER" id="PTHR16222">
    <property type="entry name" value="ADP-RIBOSYLGLYCOHYDROLASE"/>
    <property type="match status" value="1"/>
</dbReference>
<reference evidence="2" key="1">
    <citation type="submission" date="2021-01" db="EMBL/GenBank/DDBJ databases">
        <title>Modified the classification status of verrucomicrobia.</title>
        <authorList>
            <person name="Feng X."/>
        </authorList>
    </citation>
    <scope>NUCLEOTIDE SEQUENCE</scope>
    <source>
        <strain evidence="2">KCTC 22201</strain>
    </source>
</reference>
<comment type="cofactor">
    <cofactor evidence="1">
        <name>Mg(2+)</name>
        <dbReference type="ChEBI" id="CHEBI:18420"/>
    </cofactor>
    <text evidence="1">Binds 2 magnesium ions per subunit.</text>
</comment>
<dbReference type="Pfam" id="PF03747">
    <property type="entry name" value="ADP_ribosyl_GH"/>
    <property type="match status" value="1"/>
</dbReference>
<dbReference type="GO" id="GO:0046872">
    <property type="term" value="F:metal ion binding"/>
    <property type="evidence" value="ECO:0007669"/>
    <property type="project" value="UniProtKB-KW"/>
</dbReference>
<evidence type="ECO:0000313" key="3">
    <source>
        <dbReference type="Proteomes" id="UP000658278"/>
    </source>
</evidence>
<proteinExistence type="predicted"/>